<dbReference type="OrthoDB" id="5783753at2759"/>
<keyword evidence="1" id="KW-1133">Transmembrane helix</keyword>
<accession>A0A8T0DIG6</accession>
<evidence type="ECO:0000313" key="3">
    <source>
        <dbReference type="Proteomes" id="UP000699462"/>
    </source>
</evidence>
<dbReference type="EMBL" id="JTDF01004967">
    <property type="protein sequence ID" value="KAF8566537.1"/>
    <property type="molecule type" value="Genomic_DNA"/>
</dbReference>
<dbReference type="InterPro" id="IPR029160">
    <property type="entry name" value="UQCC4"/>
</dbReference>
<evidence type="ECO:0000313" key="2">
    <source>
        <dbReference type="EMBL" id="KAF8566537.1"/>
    </source>
</evidence>
<comment type="caution">
    <text evidence="2">The sequence shown here is derived from an EMBL/GenBank/DDBJ whole genome shotgun (WGS) entry which is preliminary data.</text>
</comment>
<evidence type="ECO:0000256" key="1">
    <source>
        <dbReference type="SAM" id="Phobius"/>
    </source>
</evidence>
<gene>
    <name evidence="2" type="ORF">P879_10459</name>
</gene>
<sequence length="104" mass="12144">MPTFLRFKTIQSTGRVLIRWTANYSAQATSNNLPDGQIRYSTNKKWHASMNFLPKPRDVPVYQYPVIICSAFVCLVYFCFLREENDWDRLLAGEITVVDYNKSI</sequence>
<keyword evidence="3" id="KW-1185">Reference proteome</keyword>
<name>A0A8T0DIG6_9TREM</name>
<dbReference type="AlphaFoldDB" id="A0A8T0DIG6"/>
<proteinExistence type="predicted"/>
<protein>
    <submittedName>
        <fullName evidence="2">Uncharacterized protein</fullName>
    </submittedName>
</protein>
<dbReference type="Pfam" id="PF15013">
    <property type="entry name" value="CCSMST1"/>
    <property type="match status" value="1"/>
</dbReference>
<feature type="transmembrane region" description="Helical" evidence="1">
    <location>
        <begin position="61"/>
        <end position="81"/>
    </location>
</feature>
<keyword evidence="1" id="KW-0812">Transmembrane</keyword>
<reference evidence="2 3" key="1">
    <citation type="submission" date="2019-07" db="EMBL/GenBank/DDBJ databases">
        <title>Annotation for the trematode Paragonimus westermani.</title>
        <authorList>
            <person name="Choi Y.-J."/>
        </authorList>
    </citation>
    <scope>NUCLEOTIDE SEQUENCE [LARGE SCALE GENOMIC DNA]</scope>
    <source>
        <strain evidence="2">180907_Pwestermani</strain>
    </source>
</reference>
<dbReference type="Proteomes" id="UP000699462">
    <property type="component" value="Unassembled WGS sequence"/>
</dbReference>
<organism evidence="2 3">
    <name type="scientific">Paragonimus westermani</name>
    <dbReference type="NCBI Taxonomy" id="34504"/>
    <lineage>
        <taxon>Eukaryota</taxon>
        <taxon>Metazoa</taxon>
        <taxon>Spiralia</taxon>
        <taxon>Lophotrochozoa</taxon>
        <taxon>Platyhelminthes</taxon>
        <taxon>Trematoda</taxon>
        <taxon>Digenea</taxon>
        <taxon>Plagiorchiida</taxon>
        <taxon>Troglotremata</taxon>
        <taxon>Troglotrematidae</taxon>
        <taxon>Paragonimus</taxon>
    </lineage>
</organism>
<keyword evidence="1" id="KW-0472">Membrane</keyword>